<gene>
    <name evidence="1" type="ORF">HD841_000703</name>
</gene>
<organism evidence="1 2">
    <name type="scientific">Sphingomonas melonis</name>
    <dbReference type="NCBI Taxonomy" id="152682"/>
    <lineage>
        <taxon>Bacteria</taxon>
        <taxon>Pseudomonadati</taxon>
        <taxon>Pseudomonadota</taxon>
        <taxon>Alphaproteobacteria</taxon>
        <taxon>Sphingomonadales</taxon>
        <taxon>Sphingomonadaceae</taxon>
        <taxon>Sphingomonas</taxon>
    </lineage>
</organism>
<comment type="caution">
    <text evidence="1">The sequence shown here is derived from an EMBL/GenBank/DDBJ whole genome shotgun (WGS) entry which is preliminary data.</text>
</comment>
<proteinExistence type="predicted"/>
<name>A0A7Y9FKH3_9SPHN</name>
<evidence type="ECO:0000313" key="2">
    <source>
        <dbReference type="Proteomes" id="UP000517753"/>
    </source>
</evidence>
<reference evidence="1 2" key="1">
    <citation type="submission" date="2020-08" db="EMBL/GenBank/DDBJ databases">
        <title>The Agave Microbiome: Exploring the role of microbial communities in plant adaptations to desert environments.</title>
        <authorList>
            <person name="Partida-Martinez L.P."/>
        </authorList>
    </citation>
    <scope>NUCLEOTIDE SEQUENCE [LARGE SCALE GENOMIC DNA]</scope>
    <source>
        <strain evidence="1 2">AS2.3</strain>
    </source>
</reference>
<evidence type="ECO:0000313" key="1">
    <source>
        <dbReference type="EMBL" id="NYD88934.1"/>
    </source>
</evidence>
<keyword evidence="2" id="KW-1185">Reference proteome</keyword>
<dbReference type="AlphaFoldDB" id="A0A7Y9FKH3"/>
<dbReference type="Proteomes" id="UP000517753">
    <property type="component" value="Unassembled WGS sequence"/>
</dbReference>
<dbReference type="RefSeq" id="WP_179507467.1">
    <property type="nucleotide sequence ID" value="NZ_JACCBY010000001.1"/>
</dbReference>
<protein>
    <submittedName>
        <fullName evidence="1">ABC-type uncharacterized transport system substrate-binding protein</fullName>
    </submittedName>
</protein>
<dbReference type="EMBL" id="JACCBY010000001">
    <property type="protein sequence ID" value="NYD88934.1"/>
    <property type="molecule type" value="Genomic_DNA"/>
</dbReference>
<sequence>MTDESHHDLARLAGLRARIHELEHGGVGVTGINDQQSTSSVIAVFKQKVEGLQGAWPDDRLIAAYARASREASNYGVDALRAELRHRNLRI</sequence>
<accession>A0A7Y9FKH3</accession>